<keyword evidence="3" id="KW-1185">Reference proteome</keyword>
<evidence type="ECO:0000313" key="2">
    <source>
        <dbReference type="EMBL" id="VDD88282.1"/>
    </source>
</evidence>
<reference evidence="2 3" key="2">
    <citation type="submission" date="2018-10" db="EMBL/GenBank/DDBJ databases">
        <authorList>
            <consortium name="Pathogen Informatics"/>
        </authorList>
    </citation>
    <scope>NUCLEOTIDE SEQUENCE [LARGE SCALE GENOMIC DNA]</scope>
</reference>
<evidence type="ECO:0000259" key="1">
    <source>
        <dbReference type="PROSITE" id="PS50245"/>
    </source>
</evidence>
<protein>
    <submittedName>
        <fullName evidence="4">CAP-Gly domain-containing protein</fullName>
    </submittedName>
</protein>
<reference evidence="4" key="1">
    <citation type="submission" date="2017-02" db="UniProtKB">
        <authorList>
            <consortium name="WormBaseParasite"/>
        </authorList>
    </citation>
    <scope>IDENTIFICATION</scope>
</reference>
<dbReference type="PANTHER" id="PTHR18916">
    <property type="entry name" value="DYNACTIN 1-RELATED MICROTUBULE-BINDING"/>
    <property type="match status" value="1"/>
</dbReference>
<dbReference type="SMART" id="SM01052">
    <property type="entry name" value="CAP_GLY"/>
    <property type="match status" value="2"/>
</dbReference>
<dbReference type="Gene3D" id="2.30.30.190">
    <property type="entry name" value="CAP Gly-rich-like domain"/>
    <property type="match status" value="2"/>
</dbReference>
<dbReference type="Pfam" id="PF01302">
    <property type="entry name" value="CAP_GLY"/>
    <property type="match status" value="2"/>
</dbReference>
<feature type="domain" description="CAP-Gly" evidence="1">
    <location>
        <begin position="33"/>
        <end position="75"/>
    </location>
</feature>
<organism evidence="4">
    <name type="scientific">Enterobius vermicularis</name>
    <name type="common">Human pinworm</name>
    <dbReference type="NCBI Taxonomy" id="51028"/>
    <lineage>
        <taxon>Eukaryota</taxon>
        <taxon>Metazoa</taxon>
        <taxon>Ecdysozoa</taxon>
        <taxon>Nematoda</taxon>
        <taxon>Chromadorea</taxon>
        <taxon>Rhabditida</taxon>
        <taxon>Spirurina</taxon>
        <taxon>Oxyuridomorpha</taxon>
        <taxon>Oxyuroidea</taxon>
        <taxon>Oxyuridae</taxon>
        <taxon>Enterobius</taxon>
    </lineage>
</organism>
<feature type="domain" description="CAP-Gly" evidence="1">
    <location>
        <begin position="127"/>
        <end position="169"/>
    </location>
</feature>
<dbReference type="InterPro" id="IPR036859">
    <property type="entry name" value="CAP-Gly_dom_sf"/>
</dbReference>
<dbReference type="InterPro" id="IPR000938">
    <property type="entry name" value="CAP-Gly_domain"/>
</dbReference>
<dbReference type="STRING" id="51028.A0A0N4V196"/>
<dbReference type="PROSITE" id="PS00845">
    <property type="entry name" value="CAP_GLY_1"/>
    <property type="match status" value="2"/>
</dbReference>
<dbReference type="PROSITE" id="PS50245">
    <property type="entry name" value="CAP_GLY_2"/>
    <property type="match status" value="2"/>
</dbReference>
<proteinExistence type="predicted"/>
<evidence type="ECO:0000313" key="3">
    <source>
        <dbReference type="Proteomes" id="UP000274131"/>
    </source>
</evidence>
<dbReference type="Proteomes" id="UP000274131">
    <property type="component" value="Unassembled WGS sequence"/>
</dbReference>
<dbReference type="SUPFAM" id="SSF74924">
    <property type="entry name" value="Cap-Gly domain"/>
    <property type="match status" value="2"/>
</dbReference>
<evidence type="ECO:0000313" key="4">
    <source>
        <dbReference type="WBParaSite" id="EVEC_0000371701-mRNA-1"/>
    </source>
</evidence>
<name>A0A0N4V196_ENTVE</name>
<accession>A0A0N4V196</accession>
<dbReference type="AlphaFoldDB" id="A0A0N4V196"/>
<dbReference type="EMBL" id="UXUI01007592">
    <property type="protein sequence ID" value="VDD88282.1"/>
    <property type="molecule type" value="Genomic_DNA"/>
</dbReference>
<dbReference type="OrthoDB" id="2130750at2759"/>
<sequence length="246" mass="26528">RESLYSAYSKIGDWEIGDRCKIGNRFGNVVFIGLTGFAPGEWIGVVLDEPTGKNDGSVEGKRYFKCEPNHGLFCKAGKLEHVVGSSSVKSPGLEASTSSEYSRNFGYDVGDRVVVSGGKLGTVRFLGPVDFQEGVWAGIELDTPQGKNDGSVQGKRYFTAKPMYGLFASAAKVTRAALQGPPKLKVRQTKTSALRQRAGSQESLSSLGNVSLASSRISRTGFTPKPQAIKHTLAIQTLFAFYLCNM</sequence>
<gene>
    <name evidence="2" type="ORF">EVEC_LOCUS3425</name>
</gene>
<dbReference type="PANTHER" id="PTHR18916:SF93">
    <property type="entry name" value="RESTIN HOMOLOG"/>
    <property type="match status" value="1"/>
</dbReference>
<dbReference type="WBParaSite" id="EVEC_0000371701-mRNA-1">
    <property type="protein sequence ID" value="EVEC_0000371701-mRNA-1"/>
    <property type="gene ID" value="EVEC_0000371701"/>
</dbReference>